<dbReference type="AlphaFoldDB" id="A0A9X4M8U6"/>
<keyword evidence="3" id="KW-1185">Reference proteome</keyword>
<accession>A0A9X4M8U6</accession>
<reference evidence="2" key="1">
    <citation type="submission" date="2019-05" db="EMBL/GenBank/DDBJ databases">
        <title>Whole genome sequencing of Pseudanabaena catenata USMAC16.</title>
        <authorList>
            <person name="Khan Z."/>
            <person name="Omar W.M."/>
            <person name="Convey P."/>
            <person name="Merican F."/>
            <person name="Najimudin N."/>
        </authorList>
    </citation>
    <scope>NUCLEOTIDE SEQUENCE</scope>
    <source>
        <strain evidence="2">USMAC16</strain>
    </source>
</reference>
<comment type="caution">
    <text evidence="2">The sequence shown here is derived from an EMBL/GenBank/DDBJ whole genome shotgun (WGS) entry which is preliminary data.</text>
</comment>
<keyword evidence="1" id="KW-0472">Membrane</keyword>
<evidence type="ECO:0000313" key="3">
    <source>
        <dbReference type="Proteomes" id="UP001152872"/>
    </source>
</evidence>
<organism evidence="2 3">
    <name type="scientific">Pseudanabaena catenata USMAC16</name>
    <dbReference type="NCBI Taxonomy" id="1855837"/>
    <lineage>
        <taxon>Bacteria</taxon>
        <taxon>Bacillati</taxon>
        <taxon>Cyanobacteriota</taxon>
        <taxon>Cyanophyceae</taxon>
        <taxon>Pseudanabaenales</taxon>
        <taxon>Pseudanabaenaceae</taxon>
        <taxon>Pseudanabaena</taxon>
    </lineage>
</organism>
<gene>
    <name evidence="2" type="ORF">FEV09_08895</name>
</gene>
<dbReference type="EMBL" id="VBTY01000058">
    <property type="protein sequence ID" value="MDG3494677.1"/>
    <property type="molecule type" value="Genomic_DNA"/>
</dbReference>
<proteinExistence type="predicted"/>
<protein>
    <submittedName>
        <fullName evidence="2">Uncharacterized protein</fullName>
    </submittedName>
</protein>
<evidence type="ECO:0000313" key="2">
    <source>
        <dbReference type="EMBL" id="MDG3494677.1"/>
    </source>
</evidence>
<dbReference type="Proteomes" id="UP001152872">
    <property type="component" value="Unassembled WGS sequence"/>
</dbReference>
<evidence type="ECO:0000256" key="1">
    <source>
        <dbReference type="SAM" id="Phobius"/>
    </source>
</evidence>
<name>A0A9X4M8U6_9CYAN</name>
<keyword evidence="1" id="KW-0812">Transmembrane</keyword>
<feature type="transmembrane region" description="Helical" evidence="1">
    <location>
        <begin position="97"/>
        <end position="115"/>
    </location>
</feature>
<keyword evidence="1" id="KW-1133">Transmembrane helix</keyword>
<sequence>MTSRLKSAEITGSCAQVWNGVIIPSNGVISVKIDGNNLSATVKSGLEKKDSRTRIQNIDSVELHTAPIYLLLAIGIGLAVIGLIGWISTLANGSSPIVAFFLLLVGIAAIVLSILNKQRYMAIYSLRYTIVLFMKGSPELYQQFAMRVMALADSLNQSEVSQS</sequence>
<feature type="transmembrane region" description="Helical" evidence="1">
    <location>
        <begin position="68"/>
        <end position="91"/>
    </location>
</feature>
<dbReference type="RefSeq" id="WP_009626762.1">
    <property type="nucleotide sequence ID" value="NZ_VBTY01000058.1"/>
</dbReference>